<dbReference type="EMBL" id="CAJOBH010242325">
    <property type="protein sequence ID" value="CAF5113623.1"/>
    <property type="molecule type" value="Genomic_DNA"/>
</dbReference>
<gene>
    <name evidence="2" type="ORF">BYL167_LOCUS66061</name>
    <name evidence="3" type="ORF">GIL414_LOCUS75325</name>
</gene>
<evidence type="ECO:0000256" key="1">
    <source>
        <dbReference type="SAM" id="MobiDB-lite"/>
    </source>
</evidence>
<evidence type="ECO:0000313" key="4">
    <source>
        <dbReference type="Proteomes" id="UP000681720"/>
    </source>
</evidence>
<dbReference type="AlphaFoldDB" id="A0A8S3IDK7"/>
<comment type="caution">
    <text evidence="3">The sequence shown here is derived from an EMBL/GenBank/DDBJ whole genome shotgun (WGS) entry which is preliminary data.</text>
</comment>
<name>A0A8S3IDK7_9BILA</name>
<evidence type="ECO:0000313" key="2">
    <source>
        <dbReference type="EMBL" id="CAF5113623.1"/>
    </source>
</evidence>
<feature type="region of interest" description="Disordered" evidence="1">
    <location>
        <begin position="1"/>
        <end position="83"/>
    </location>
</feature>
<feature type="non-terminal residue" evidence="3">
    <location>
        <position position="1"/>
    </location>
</feature>
<feature type="compositionally biased region" description="Basic and acidic residues" evidence="1">
    <location>
        <begin position="24"/>
        <end position="36"/>
    </location>
</feature>
<evidence type="ECO:0000313" key="3">
    <source>
        <dbReference type="EMBL" id="CAF5197115.1"/>
    </source>
</evidence>
<accession>A0A8S3IDK7</accession>
<dbReference type="Proteomes" id="UP000681967">
    <property type="component" value="Unassembled WGS sequence"/>
</dbReference>
<feature type="compositionally biased region" description="Polar residues" evidence="1">
    <location>
        <begin position="51"/>
        <end position="60"/>
    </location>
</feature>
<reference evidence="3" key="1">
    <citation type="submission" date="2021-02" db="EMBL/GenBank/DDBJ databases">
        <authorList>
            <person name="Nowell W R."/>
        </authorList>
    </citation>
    <scope>NUCLEOTIDE SEQUENCE</scope>
</reference>
<feature type="compositionally biased region" description="Basic and acidic residues" evidence="1">
    <location>
        <begin position="74"/>
        <end position="83"/>
    </location>
</feature>
<sequence length="83" mass="8667">KSKTGPLESAHSKPVGSAAKVGNKKPDPKEKSKPKPDSNASEIMTTGGGSNEASATVNVENNEKVDETSNEIMESQKPDDGDQ</sequence>
<proteinExistence type="predicted"/>
<dbReference type="EMBL" id="CAJOBJ010342811">
    <property type="protein sequence ID" value="CAF5197115.1"/>
    <property type="molecule type" value="Genomic_DNA"/>
</dbReference>
<organism evidence="3 4">
    <name type="scientific">Rotaria magnacalcarata</name>
    <dbReference type="NCBI Taxonomy" id="392030"/>
    <lineage>
        <taxon>Eukaryota</taxon>
        <taxon>Metazoa</taxon>
        <taxon>Spiralia</taxon>
        <taxon>Gnathifera</taxon>
        <taxon>Rotifera</taxon>
        <taxon>Eurotatoria</taxon>
        <taxon>Bdelloidea</taxon>
        <taxon>Philodinida</taxon>
        <taxon>Philodinidae</taxon>
        <taxon>Rotaria</taxon>
    </lineage>
</organism>
<dbReference type="Proteomes" id="UP000681720">
    <property type="component" value="Unassembled WGS sequence"/>
</dbReference>
<protein>
    <submittedName>
        <fullName evidence="3">Uncharacterized protein</fullName>
    </submittedName>
</protein>